<gene>
    <name evidence="1" type="ORF">CEXT_454221</name>
</gene>
<evidence type="ECO:0000313" key="1">
    <source>
        <dbReference type="EMBL" id="GIY31726.1"/>
    </source>
</evidence>
<keyword evidence="2" id="KW-1185">Reference proteome</keyword>
<accession>A0AAV4SEV3</accession>
<dbReference type="Proteomes" id="UP001054945">
    <property type="component" value="Unassembled WGS sequence"/>
</dbReference>
<dbReference type="EMBL" id="BPLR01009419">
    <property type="protein sequence ID" value="GIY31726.1"/>
    <property type="molecule type" value="Genomic_DNA"/>
</dbReference>
<protein>
    <submittedName>
        <fullName evidence="1">Uncharacterized protein</fullName>
    </submittedName>
</protein>
<reference evidence="1 2" key="1">
    <citation type="submission" date="2021-06" db="EMBL/GenBank/DDBJ databases">
        <title>Caerostris extrusa draft genome.</title>
        <authorList>
            <person name="Kono N."/>
            <person name="Arakawa K."/>
        </authorList>
    </citation>
    <scope>NUCLEOTIDE SEQUENCE [LARGE SCALE GENOMIC DNA]</scope>
</reference>
<dbReference type="AlphaFoldDB" id="A0AAV4SEV3"/>
<proteinExistence type="predicted"/>
<organism evidence="1 2">
    <name type="scientific">Caerostris extrusa</name>
    <name type="common">Bark spider</name>
    <name type="synonym">Caerostris bankana</name>
    <dbReference type="NCBI Taxonomy" id="172846"/>
    <lineage>
        <taxon>Eukaryota</taxon>
        <taxon>Metazoa</taxon>
        <taxon>Ecdysozoa</taxon>
        <taxon>Arthropoda</taxon>
        <taxon>Chelicerata</taxon>
        <taxon>Arachnida</taxon>
        <taxon>Araneae</taxon>
        <taxon>Araneomorphae</taxon>
        <taxon>Entelegynae</taxon>
        <taxon>Araneoidea</taxon>
        <taxon>Araneidae</taxon>
        <taxon>Caerostris</taxon>
    </lineage>
</organism>
<comment type="caution">
    <text evidence="1">The sequence shown here is derived from an EMBL/GenBank/DDBJ whole genome shotgun (WGS) entry which is preliminary data.</text>
</comment>
<evidence type="ECO:0000313" key="2">
    <source>
        <dbReference type="Proteomes" id="UP001054945"/>
    </source>
</evidence>
<name>A0AAV4SEV3_CAEEX</name>
<sequence length="180" mass="20528">MEDLPSLTDLRLYILVTPKGQQFNFLNPTRKLSDGLFNQHNAQLRAEENPPQYAAAHGKYGTTSLCSKCMAWYVRELLSRTIPFTFPHDHRQVLPIHQRIVYRGPVTLPHSPDLSNFDFFCGEPSKLSCTVESEMDLLARVCSVLQSNKLTVCLTMSGNQCSIDVRHAWRLMVQTPKHLL</sequence>